<dbReference type="EMBL" id="MT142594">
    <property type="protein sequence ID" value="QJA85775.1"/>
    <property type="molecule type" value="Genomic_DNA"/>
</dbReference>
<protein>
    <submittedName>
        <fullName evidence="1">Uncharacterized protein</fullName>
    </submittedName>
</protein>
<organism evidence="1">
    <name type="scientific">viral metagenome</name>
    <dbReference type="NCBI Taxonomy" id="1070528"/>
    <lineage>
        <taxon>unclassified sequences</taxon>
        <taxon>metagenomes</taxon>
        <taxon>organismal metagenomes</taxon>
    </lineage>
</organism>
<name>A0A6M3KWN4_9ZZZZ</name>
<proteinExistence type="predicted"/>
<accession>A0A6M3KWN4</accession>
<sequence length="185" mass="21420">MENMGERSTMSSTGNGEYYDTQLAAAQEYQDWLCREFAKRLYFVLSPTCSRKYQYEAGETWQGAEIKFDKKFHETGNLFIEVAEKTNPRNADYVPSGICRRDNTWLYVIGDYRTVFVFDKKWLQRVRRSGKVKVFDIDRGTSRGFLLTDKWQSHAMLRLNWDNDPLHASIGRAAGPSAQGENSSE</sequence>
<reference evidence="1" key="1">
    <citation type="submission" date="2020-03" db="EMBL/GenBank/DDBJ databases">
        <title>The deep terrestrial virosphere.</title>
        <authorList>
            <person name="Holmfeldt K."/>
            <person name="Nilsson E."/>
            <person name="Simone D."/>
            <person name="Lopez-Fernandez M."/>
            <person name="Wu X."/>
            <person name="de Brujin I."/>
            <person name="Lundin D."/>
            <person name="Andersson A."/>
            <person name="Bertilsson S."/>
            <person name="Dopson M."/>
        </authorList>
    </citation>
    <scope>NUCLEOTIDE SEQUENCE</scope>
    <source>
        <strain evidence="1">MM415B02177</strain>
    </source>
</reference>
<gene>
    <name evidence="1" type="ORF">MM415B02177_0016</name>
</gene>
<dbReference type="AlphaFoldDB" id="A0A6M3KWN4"/>
<evidence type="ECO:0000313" key="1">
    <source>
        <dbReference type="EMBL" id="QJA85775.1"/>
    </source>
</evidence>